<gene>
    <name evidence="2" type="ORF">P167DRAFT_539541</name>
</gene>
<protein>
    <submittedName>
        <fullName evidence="2">Uncharacterized protein</fullName>
    </submittedName>
</protein>
<dbReference type="InParanoid" id="A0A3N4KFI2"/>
<reference evidence="2 3" key="1">
    <citation type="journal article" date="2018" name="Nat. Ecol. Evol.">
        <title>Pezizomycetes genomes reveal the molecular basis of ectomycorrhizal truffle lifestyle.</title>
        <authorList>
            <person name="Murat C."/>
            <person name="Payen T."/>
            <person name="Noel B."/>
            <person name="Kuo A."/>
            <person name="Morin E."/>
            <person name="Chen J."/>
            <person name="Kohler A."/>
            <person name="Krizsan K."/>
            <person name="Balestrini R."/>
            <person name="Da Silva C."/>
            <person name="Montanini B."/>
            <person name="Hainaut M."/>
            <person name="Levati E."/>
            <person name="Barry K.W."/>
            <person name="Belfiori B."/>
            <person name="Cichocki N."/>
            <person name="Clum A."/>
            <person name="Dockter R.B."/>
            <person name="Fauchery L."/>
            <person name="Guy J."/>
            <person name="Iotti M."/>
            <person name="Le Tacon F."/>
            <person name="Lindquist E.A."/>
            <person name="Lipzen A."/>
            <person name="Malagnac F."/>
            <person name="Mello A."/>
            <person name="Molinier V."/>
            <person name="Miyauchi S."/>
            <person name="Poulain J."/>
            <person name="Riccioni C."/>
            <person name="Rubini A."/>
            <person name="Sitrit Y."/>
            <person name="Splivallo R."/>
            <person name="Traeger S."/>
            <person name="Wang M."/>
            <person name="Zifcakova L."/>
            <person name="Wipf D."/>
            <person name="Zambonelli A."/>
            <person name="Paolocci F."/>
            <person name="Nowrousian M."/>
            <person name="Ottonello S."/>
            <person name="Baldrian P."/>
            <person name="Spatafora J.W."/>
            <person name="Henrissat B."/>
            <person name="Nagy L.G."/>
            <person name="Aury J.M."/>
            <person name="Wincker P."/>
            <person name="Grigoriev I.V."/>
            <person name="Bonfante P."/>
            <person name="Martin F.M."/>
        </authorList>
    </citation>
    <scope>NUCLEOTIDE SEQUENCE [LARGE SCALE GENOMIC DNA]</scope>
    <source>
        <strain evidence="2 3">CCBAS932</strain>
    </source>
</reference>
<dbReference type="AlphaFoldDB" id="A0A3N4KFI2"/>
<accession>A0A3N4KFI2</accession>
<dbReference type="Proteomes" id="UP000277580">
    <property type="component" value="Unassembled WGS sequence"/>
</dbReference>
<proteinExistence type="predicted"/>
<keyword evidence="1" id="KW-1133">Transmembrane helix</keyword>
<evidence type="ECO:0000256" key="1">
    <source>
        <dbReference type="SAM" id="Phobius"/>
    </source>
</evidence>
<sequence length="67" mass="7578">MRAFTDSPVYDEPSSFQERLRNLYSGSITPESLVFELLTTHVFSIATFGGLVVVSKMIMQEEVCMKI</sequence>
<evidence type="ECO:0000313" key="3">
    <source>
        <dbReference type="Proteomes" id="UP000277580"/>
    </source>
</evidence>
<keyword evidence="1" id="KW-0472">Membrane</keyword>
<evidence type="ECO:0000313" key="2">
    <source>
        <dbReference type="EMBL" id="RPB08109.1"/>
    </source>
</evidence>
<dbReference type="EMBL" id="ML119168">
    <property type="protein sequence ID" value="RPB08109.1"/>
    <property type="molecule type" value="Genomic_DNA"/>
</dbReference>
<feature type="transmembrane region" description="Helical" evidence="1">
    <location>
        <begin position="38"/>
        <end position="59"/>
    </location>
</feature>
<keyword evidence="3" id="KW-1185">Reference proteome</keyword>
<keyword evidence="1" id="KW-0812">Transmembrane</keyword>
<organism evidence="2 3">
    <name type="scientific">Morchella conica CCBAS932</name>
    <dbReference type="NCBI Taxonomy" id="1392247"/>
    <lineage>
        <taxon>Eukaryota</taxon>
        <taxon>Fungi</taxon>
        <taxon>Dikarya</taxon>
        <taxon>Ascomycota</taxon>
        <taxon>Pezizomycotina</taxon>
        <taxon>Pezizomycetes</taxon>
        <taxon>Pezizales</taxon>
        <taxon>Morchellaceae</taxon>
        <taxon>Morchella</taxon>
    </lineage>
</organism>
<name>A0A3N4KFI2_9PEZI</name>